<evidence type="ECO:0000313" key="1">
    <source>
        <dbReference type="EMBL" id="PXW63122.1"/>
    </source>
</evidence>
<dbReference type="RefSeq" id="WP_110373296.1">
    <property type="nucleotide sequence ID" value="NZ_CAKNFM010000002.1"/>
</dbReference>
<accession>A0A2V3UD24</accession>
<dbReference type="OrthoDB" id="7851523at2"/>
<dbReference type="Proteomes" id="UP000248021">
    <property type="component" value="Unassembled WGS sequence"/>
</dbReference>
<dbReference type="AlphaFoldDB" id="A0A2V3UD24"/>
<proteinExistence type="predicted"/>
<gene>
    <name evidence="1" type="ORF">C7450_10237</name>
</gene>
<reference evidence="1 2" key="1">
    <citation type="submission" date="2018-05" db="EMBL/GenBank/DDBJ databases">
        <title>Genomic Encyclopedia of Type Strains, Phase IV (KMG-IV): sequencing the most valuable type-strain genomes for metagenomic binning, comparative biology and taxonomic classification.</title>
        <authorList>
            <person name="Goeker M."/>
        </authorList>
    </citation>
    <scope>NUCLEOTIDE SEQUENCE [LARGE SCALE GENOMIC DNA]</scope>
    <source>
        <strain evidence="1 2">DSM 6462</strain>
    </source>
</reference>
<evidence type="ECO:0000313" key="2">
    <source>
        <dbReference type="Proteomes" id="UP000248021"/>
    </source>
</evidence>
<comment type="caution">
    <text evidence="1">The sequence shown here is derived from an EMBL/GenBank/DDBJ whole genome shotgun (WGS) entry which is preliminary data.</text>
</comment>
<keyword evidence="2" id="KW-1185">Reference proteome</keyword>
<dbReference type="EMBL" id="QJJK01000002">
    <property type="protein sequence ID" value="PXW63122.1"/>
    <property type="molecule type" value="Genomic_DNA"/>
</dbReference>
<protein>
    <submittedName>
        <fullName evidence="1">Uncharacterized protein</fullName>
    </submittedName>
</protein>
<sequence>MSRIASPSAVATPSGSVREFELYDELMPVRRYKMLLQAFLKRRGSGSRQAIAEALGNTRSFITQITSPAYDLAIPAHHVRTIVKIAGLQPNEERMFLDAYIAAHPERASEILGRGQSGPGSTTMSLTLPQLSNPAAQRRLEALIERFARDVAATMIANEADTGGHDDQRDLP</sequence>
<organism evidence="1 2">
    <name type="scientific">Chelatococcus asaccharovorans</name>
    <dbReference type="NCBI Taxonomy" id="28210"/>
    <lineage>
        <taxon>Bacteria</taxon>
        <taxon>Pseudomonadati</taxon>
        <taxon>Pseudomonadota</taxon>
        <taxon>Alphaproteobacteria</taxon>
        <taxon>Hyphomicrobiales</taxon>
        <taxon>Chelatococcaceae</taxon>
        <taxon>Chelatococcus</taxon>
    </lineage>
</organism>
<name>A0A2V3UD24_9HYPH</name>